<sequence>MEKTVKPTTALWVALSFLVLIVEVGVLHIHMSRAAMWAVGLLIVAYPAYRTYKGGVPAGTVPDSTAKRVSRWASSAVIVVFLAAVGLDIVTNGQMNLNGGLGWTSPSIEGKYVAQDNAGSRAEFMSDGTAVFESGGQQAVWKWTKLDGDRLKLEPGSGLLGLQTNICSYSVTKIELRLTNCSLALTFSRLQ</sequence>
<organism evidence="2 3">
    <name type="scientific">Mesorhizobium huakuii</name>
    <dbReference type="NCBI Taxonomy" id="28104"/>
    <lineage>
        <taxon>Bacteria</taxon>
        <taxon>Pseudomonadati</taxon>
        <taxon>Pseudomonadota</taxon>
        <taxon>Alphaproteobacteria</taxon>
        <taxon>Hyphomicrobiales</taxon>
        <taxon>Phyllobacteriaceae</taxon>
        <taxon>Mesorhizobium</taxon>
    </lineage>
</organism>
<keyword evidence="1" id="KW-0812">Transmembrane</keyword>
<gene>
    <name evidence="2" type="ORF">HB778_29145</name>
</gene>
<evidence type="ECO:0000256" key="1">
    <source>
        <dbReference type="SAM" id="Phobius"/>
    </source>
</evidence>
<name>A0A7G6T076_9HYPH</name>
<feature type="transmembrane region" description="Helical" evidence="1">
    <location>
        <begin position="34"/>
        <end position="52"/>
    </location>
</feature>
<protein>
    <submittedName>
        <fullName evidence="2">Uncharacterized protein</fullName>
    </submittedName>
</protein>
<dbReference type="Proteomes" id="UP000515465">
    <property type="component" value="Chromosome"/>
</dbReference>
<dbReference type="AlphaFoldDB" id="A0A7G6T076"/>
<accession>A0A7G6T076</accession>
<keyword evidence="1" id="KW-1133">Transmembrane helix</keyword>
<feature type="transmembrane region" description="Helical" evidence="1">
    <location>
        <begin position="12"/>
        <end position="29"/>
    </location>
</feature>
<evidence type="ECO:0000313" key="2">
    <source>
        <dbReference type="EMBL" id="QND60158.1"/>
    </source>
</evidence>
<dbReference type="RefSeq" id="WP_183458929.1">
    <property type="nucleotide sequence ID" value="NZ_CP050296.1"/>
</dbReference>
<keyword evidence="1" id="KW-0472">Membrane</keyword>
<proteinExistence type="predicted"/>
<feature type="transmembrane region" description="Helical" evidence="1">
    <location>
        <begin position="72"/>
        <end position="90"/>
    </location>
</feature>
<evidence type="ECO:0000313" key="3">
    <source>
        <dbReference type="Proteomes" id="UP000515465"/>
    </source>
</evidence>
<dbReference type="EMBL" id="CP050296">
    <property type="protein sequence ID" value="QND60158.1"/>
    <property type="molecule type" value="Genomic_DNA"/>
</dbReference>
<reference evidence="3" key="1">
    <citation type="journal article" date="2020" name="Mol. Plant Microbe">
        <title>Rhizobial microsymbionts of the narrowly endemic Oxytropis species growing in Kamchatka are characterized by significant genetic diversity and possess a set of genes that are associated with T3SS and T6SS secretion systems and can affect the development of symbiosis.</title>
        <authorList>
            <person name="Safronova V."/>
            <person name="Guro P."/>
            <person name="Sazanova A."/>
            <person name="Kuznetsova I."/>
            <person name="Belimov A."/>
            <person name="Yakubov V."/>
            <person name="Chirak E."/>
            <person name="Afonin A."/>
            <person name="Gogolev Y."/>
            <person name="Andronov E."/>
            <person name="Tikhonovich I."/>
        </authorList>
    </citation>
    <scope>NUCLEOTIDE SEQUENCE [LARGE SCALE GENOMIC DNA]</scope>
    <source>
        <strain evidence="3">583</strain>
    </source>
</reference>